<dbReference type="AlphaFoldDB" id="A0A835NXW3"/>
<feature type="compositionally biased region" description="Low complexity" evidence="1">
    <location>
        <begin position="358"/>
        <end position="367"/>
    </location>
</feature>
<feature type="compositionally biased region" description="Basic and acidic residues" evidence="1">
    <location>
        <begin position="318"/>
        <end position="336"/>
    </location>
</feature>
<dbReference type="SUPFAM" id="SSF55144">
    <property type="entry name" value="LigT-like"/>
    <property type="match status" value="1"/>
</dbReference>
<feature type="compositionally biased region" description="Basic and acidic residues" evidence="1">
    <location>
        <begin position="379"/>
        <end position="388"/>
    </location>
</feature>
<dbReference type="FunFam" id="3.90.1140.10:FF:000025">
    <property type="entry name" value="Uncharacterized protein"/>
    <property type="match status" value="1"/>
</dbReference>
<dbReference type="GO" id="GO:0010738">
    <property type="term" value="P:regulation of protein kinase A signaling"/>
    <property type="evidence" value="ECO:0007669"/>
    <property type="project" value="TreeGrafter"/>
</dbReference>
<dbReference type="Pfam" id="PF10469">
    <property type="entry name" value="AKAP7_NLS"/>
    <property type="match status" value="1"/>
</dbReference>
<dbReference type="PANTHER" id="PTHR15934">
    <property type="entry name" value="RNA 2',3'-CYCLIC PHOSPHODIESTERASE"/>
    <property type="match status" value="1"/>
</dbReference>
<keyword evidence="5" id="KW-1185">Reference proteome</keyword>
<dbReference type="InterPro" id="IPR009097">
    <property type="entry name" value="Cyclic_Pdiesterase"/>
</dbReference>
<protein>
    <recommendedName>
        <fullName evidence="2">A-kinase anchor protein 7-like phosphoesterase domain-containing protein</fullName>
    </recommendedName>
</protein>
<reference evidence="4 5" key="2">
    <citation type="journal article" date="2021" name="J. Hered.">
        <title>Feather Gene Expression Elucidates the Developmental Basis of Plumage Iridescence in African Starlings.</title>
        <authorList>
            <person name="Rubenstein D.R."/>
            <person name="Corvelo A."/>
            <person name="MacManes M.D."/>
            <person name="Maia R."/>
            <person name="Narzisi G."/>
            <person name="Rousaki A."/>
            <person name="Vandenabeele P."/>
            <person name="Shawkey M.D."/>
            <person name="Solomon J."/>
        </authorList>
    </citation>
    <scope>NUCLEOTIDE SEQUENCE [LARGE SCALE GENOMIC DNA]</scope>
    <source>
        <strain evidence="4">SS15</strain>
    </source>
</reference>
<accession>A0A835NXW3</accession>
<feature type="region of interest" description="Disordered" evidence="1">
    <location>
        <begin position="642"/>
        <end position="665"/>
    </location>
</feature>
<dbReference type="GO" id="GO:0034237">
    <property type="term" value="F:protein kinase A regulatory subunit binding"/>
    <property type="evidence" value="ECO:0007669"/>
    <property type="project" value="TreeGrafter"/>
</dbReference>
<evidence type="ECO:0000259" key="2">
    <source>
        <dbReference type="Pfam" id="PF10469"/>
    </source>
</evidence>
<feature type="compositionally biased region" description="Basic and acidic residues" evidence="1">
    <location>
        <begin position="642"/>
        <end position="652"/>
    </location>
</feature>
<feature type="domain" description="A-kinase anchor protein 7-like phosphoesterase" evidence="2">
    <location>
        <begin position="450"/>
        <end position="636"/>
    </location>
</feature>
<evidence type="ECO:0000313" key="3">
    <source>
        <dbReference type="EMBL" id="KAG0123870.1"/>
    </source>
</evidence>
<dbReference type="EMBL" id="JADDUC010000026">
    <property type="protein sequence ID" value="KAG0123870.1"/>
    <property type="molecule type" value="Genomic_DNA"/>
</dbReference>
<dbReference type="Proteomes" id="UP000618051">
    <property type="component" value="Unassembled WGS sequence"/>
</dbReference>
<proteinExistence type="predicted"/>
<dbReference type="Gene3D" id="3.90.1140.10">
    <property type="entry name" value="Cyclic phosphodiesterase"/>
    <property type="match status" value="1"/>
</dbReference>
<feature type="region of interest" description="Disordered" evidence="1">
    <location>
        <begin position="358"/>
        <end position="400"/>
    </location>
</feature>
<feature type="compositionally biased region" description="Acidic residues" evidence="1">
    <location>
        <begin position="654"/>
        <end position="664"/>
    </location>
</feature>
<reference evidence="4" key="3">
    <citation type="submission" date="2022-01" db="EMBL/GenBank/DDBJ databases">
        <authorList>
            <person name="Rubenstein D.R."/>
        </authorList>
    </citation>
    <scope>NUCLEOTIDE SEQUENCE</scope>
    <source>
        <strain evidence="4">SS15</strain>
        <tissue evidence="4">Liver</tissue>
    </source>
</reference>
<evidence type="ECO:0000313" key="4">
    <source>
        <dbReference type="EMBL" id="KAI1243304.1"/>
    </source>
</evidence>
<feature type="region of interest" description="Disordered" evidence="1">
    <location>
        <begin position="313"/>
        <end position="336"/>
    </location>
</feature>
<gene>
    <name evidence="4" type="ORF">IHE44_0000897</name>
    <name evidence="3" type="ORF">IHE44_007019</name>
</gene>
<name>A0A835NXW3_9PASS</name>
<reference evidence="3" key="1">
    <citation type="submission" date="2020-10" db="EMBL/GenBank/DDBJ databases">
        <title>Feather gene expression reveals the developmental basis of iridescence in African starlings.</title>
        <authorList>
            <person name="Rubenstein D.R."/>
        </authorList>
    </citation>
    <scope>NUCLEOTIDE SEQUENCE</scope>
    <source>
        <strain evidence="3">SS15</strain>
        <tissue evidence="3">Liver</tissue>
    </source>
</reference>
<sequence>MAIPLLDIEDMKAMAELVFVKTDAREMFEIPLKKYFKPQRKRRWRILESPQPRRRKLRHYRMKVIKRELNRNWHQEVVQVDGSPEGAQPQEVVQVDGSPEGAQPQEVVQVDESPEGTQQLFSPVQLEQGDHPPTAQLLPSAQEPQGGMDIRVHPQRQPVQGGMAPNMGLQPTDLAWELPKVTVKVQPQNTRQGWDSPEVTVQVQPLRPSPRWDAPSVTVQVQLQQQGPGPSLPQVTVQLQPQEWGQGTAGIKVMVQLQLGCDPEEVTHLQNQGEGVLDNGEQQTPPKNQGEIIRSEGERELAVVELVPQRVLSQKQDQGGEEKKAQQHQSQEERAEVVELQDMQAGNKADLNGMVTEEQLQDQSQEQEQLKADLPVQKGDQRSPEMRQEQGNSQEGPRGIVEHQKEDLGQELSKKRPREAPNYFVAIPITDDQPFTDNCDLLMAMFCLQLLKILDRIEDVQELIFSKEPDLSRALLPVQTMHLTIIVAHLGSEEEVKKAVLALKQSKTKVEDILQGKDLNLTFHGIGEFNNQVLYVKMLEEDQKMLNRIAEAVEECFIEMNLNISGSKDFKPHLTFLKLSKASRLRRRGFRKICADLYKEYEDSHFGTEVFSRIDLCAMRKKKQESGYYYCECSINVGSRGKEESKEQKMQTEDVGETSSEDLPDNVGKAEIGATAASCKLASTVVADDKPSENVAEASIAIKEKEINEAKGQPEATDGTSPTAGDICSKSVLGLLPASSDVLKSLEMEQEKAKITDGGLQKTEATEHAPVVFLDEKEVQH</sequence>
<dbReference type="OrthoDB" id="277832at2759"/>
<dbReference type="PANTHER" id="PTHR15934:SF4">
    <property type="entry name" value="A-KINASE ANCHOR PROTEIN 7-LIKE PHOSPHOESTERASE DOMAIN-CONTAINING PROTEIN"/>
    <property type="match status" value="1"/>
</dbReference>
<dbReference type="GO" id="GO:0005829">
    <property type="term" value="C:cytosol"/>
    <property type="evidence" value="ECO:0007669"/>
    <property type="project" value="TreeGrafter"/>
</dbReference>
<dbReference type="EMBL" id="JADDUC020000001">
    <property type="protein sequence ID" value="KAI1243304.1"/>
    <property type="molecule type" value="Genomic_DNA"/>
</dbReference>
<dbReference type="InterPro" id="IPR019510">
    <property type="entry name" value="AKAP7-like_phosphoesterase"/>
</dbReference>
<evidence type="ECO:0000256" key="1">
    <source>
        <dbReference type="SAM" id="MobiDB-lite"/>
    </source>
</evidence>
<dbReference type="InterPro" id="IPR052641">
    <property type="entry name" value="AKAP7_isoform_gamma"/>
</dbReference>
<organism evidence="3">
    <name type="scientific">Lamprotornis superbus</name>
    <dbReference type="NCBI Taxonomy" id="245042"/>
    <lineage>
        <taxon>Eukaryota</taxon>
        <taxon>Metazoa</taxon>
        <taxon>Chordata</taxon>
        <taxon>Craniata</taxon>
        <taxon>Vertebrata</taxon>
        <taxon>Euteleostomi</taxon>
        <taxon>Archelosauria</taxon>
        <taxon>Archosauria</taxon>
        <taxon>Dinosauria</taxon>
        <taxon>Saurischia</taxon>
        <taxon>Theropoda</taxon>
        <taxon>Coelurosauria</taxon>
        <taxon>Aves</taxon>
        <taxon>Neognathae</taxon>
        <taxon>Neoaves</taxon>
        <taxon>Telluraves</taxon>
        <taxon>Australaves</taxon>
        <taxon>Passeriformes</taxon>
        <taxon>Sturnidae</taxon>
        <taxon>Lamprotornis</taxon>
    </lineage>
</organism>
<comment type="caution">
    <text evidence="3">The sequence shown here is derived from an EMBL/GenBank/DDBJ whole genome shotgun (WGS) entry which is preliminary data.</text>
</comment>
<evidence type="ECO:0000313" key="5">
    <source>
        <dbReference type="Proteomes" id="UP000618051"/>
    </source>
</evidence>